<sequence>SFICGLNCKWGLLKLIMKGSYFSISELSCRRLVAQCATRVASTDTSMQNSNG</sequence>
<keyword evidence="2" id="KW-1185">Reference proteome</keyword>
<evidence type="ECO:0000313" key="2">
    <source>
        <dbReference type="Proteomes" id="UP000824533"/>
    </source>
</evidence>
<comment type="caution">
    <text evidence="1">The sequence shown here is derived from an EMBL/GenBank/DDBJ whole genome shotgun (WGS) entry which is preliminary data.</text>
</comment>
<name>A0ACC1CWF3_9NEOP</name>
<reference evidence="1 2" key="1">
    <citation type="journal article" date="2021" name="Front. Genet.">
        <title>Chromosome-Level Genome Assembly Reveals Significant Gene Expansion in the Toll and IMD Signaling Pathways of Dendrolimus kikuchii.</title>
        <authorList>
            <person name="Zhou J."/>
            <person name="Wu P."/>
            <person name="Xiong Z."/>
            <person name="Liu N."/>
            <person name="Zhao N."/>
            <person name="Ji M."/>
            <person name="Qiu Y."/>
            <person name="Yang B."/>
        </authorList>
    </citation>
    <scope>NUCLEOTIDE SEQUENCE [LARGE SCALE GENOMIC DNA]</scope>
    <source>
        <strain evidence="1">Ann1</strain>
    </source>
</reference>
<protein>
    <submittedName>
        <fullName evidence="1">Uncharacterized protein</fullName>
    </submittedName>
</protein>
<feature type="non-terminal residue" evidence="1">
    <location>
        <position position="52"/>
    </location>
</feature>
<proteinExistence type="predicted"/>
<accession>A0ACC1CWF3</accession>
<dbReference type="Proteomes" id="UP000824533">
    <property type="component" value="Linkage Group LG15"/>
</dbReference>
<dbReference type="EMBL" id="CM034401">
    <property type="protein sequence ID" value="KAJ0175820.1"/>
    <property type="molecule type" value="Genomic_DNA"/>
</dbReference>
<evidence type="ECO:0000313" key="1">
    <source>
        <dbReference type="EMBL" id="KAJ0175820.1"/>
    </source>
</evidence>
<feature type="non-terminal residue" evidence="1">
    <location>
        <position position="1"/>
    </location>
</feature>
<gene>
    <name evidence="1" type="ORF">K1T71_008979</name>
</gene>
<organism evidence="1 2">
    <name type="scientific">Dendrolimus kikuchii</name>
    <dbReference type="NCBI Taxonomy" id="765133"/>
    <lineage>
        <taxon>Eukaryota</taxon>
        <taxon>Metazoa</taxon>
        <taxon>Ecdysozoa</taxon>
        <taxon>Arthropoda</taxon>
        <taxon>Hexapoda</taxon>
        <taxon>Insecta</taxon>
        <taxon>Pterygota</taxon>
        <taxon>Neoptera</taxon>
        <taxon>Endopterygota</taxon>
        <taxon>Lepidoptera</taxon>
        <taxon>Glossata</taxon>
        <taxon>Ditrysia</taxon>
        <taxon>Bombycoidea</taxon>
        <taxon>Lasiocampidae</taxon>
        <taxon>Dendrolimus</taxon>
    </lineage>
</organism>